<dbReference type="AlphaFoldDB" id="A0A382Y4U1"/>
<feature type="non-terminal residue" evidence="1">
    <location>
        <position position="125"/>
    </location>
</feature>
<accession>A0A382Y4U1</accession>
<dbReference type="GO" id="GO:0000166">
    <property type="term" value="F:nucleotide binding"/>
    <property type="evidence" value="ECO:0007669"/>
    <property type="project" value="InterPro"/>
</dbReference>
<organism evidence="1">
    <name type="scientific">marine metagenome</name>
    <dbReference type="NCBI Taxonomy" id="408172"/>
    <lineage>
        <taxon>unclassified sequences</taxon>
        <taxon>metagenomes</taxon>
        <taxon>ecological metagenomes</taxon>
    </lineage>
</organism>
<proteinExistence type="predicted"/>
<dbReference type="EMBL" id="UINC01172433">
    <property type="protein sequence ID" value="SVD77508.1"/>
    <property type="molecule type" value="Genomic_DNA"/>
</dbReference>
<dbReference type="SUPFAM" id="SSF56300">
    <property type="entry name" value="Metallo-dependent phosphatases"/>
    <property type="match status" value="1"/>
</dbReference>
<evidence type="ECO:0008006" key="2">
    <source>
        <dbReference type="Google" id="ProtNLM"/>
    </source>
</evidence>
<evidence type="ECO:0000313" key="1">
    <source>
        <dbReference type="EMBL" id="SVD77508.1"/>
    </source>
</evidence>
<dbReference type="PANTHER" id="PTHR11575:SF24">
    <property type="entry name" value="5'-NUCLEOTIDASE"/>
    <property type="match status" value="1"/>
</dbReference>
<dbReference type="Gene3D" id="3.60.21.10">
    <property type="match status" value="1"/>
</dbReference>
<protein>
    <recommendedName>
        <fullName evidence="2">Calcineurin-like phosphoesterase domain-containing protein</fullName>
    </recommendedName>
</protein>
<sequence length="125" mass="13997">MQFLFRQFSTTCLIIIFLTACTSSQAEKDDVVVTLIFTNDMESAYEPVPAWWRDDIEQIGGIAELSTLINNIRNKEPNVFLFDAGDIFTGALSRLTGGALMFEFMITMGYDAMGIGNHEFDYGEA</sequence>
<dbReference type="PROSITE" id="PS51257">
    <property type="entry name" value="PROKAR_LIPOPROTEIN"/>
    <property type="match status" value="1"/>
</dbReference>
<dbReference type="PROSITE" id="PS00786">
    <property type="entry name" value="5_NUCLEOTIDASE_2"/>
    <property type="match status" value="1"/>
</dbReference>
<dbReference type="GO" id="GO:0016788">
    <property type="term" value="F:hydrolase activity, acting on ester bonds"/>
    <property type="evidence" value="ECO:0007669"/>
    <property type="project" value="InterPro"/>
</dbReference>
<dbReference type="InterPro" id="IPR029052">
    <property type="entry name" value="Metallo-depent_PP-like"/>
</dbReference>
<dbReference type="PANTHER" id="PTHR11575">
    <property type="entry name" value="5'-NUCLEOTIDASE-RELATED"/>
    <property type="match status" value="1"/>
</dbReference>
<gene>
    <name evidence="1" type="ORF">METZ01_LOCUS430362</name>
</gene>
<dbReference type="InterPro" id="IPR006179">
    <property type="entry name" value="5_nucleotidase/apyrase"/>
</dbReference>
<dbReference type="GO" id="GO:0009166">
    <property type="term" value="P:nucleotide catabolic process"/>
    <property type="evidence" value="ECO:0007669"/>
    <property type="project" value="InterPro"/>
</dbReference>
<name>A0A382Y4U1_9ZZZZ</name>
<reference evidence="1" key="1">
    <citation type="submission" date="2018-05" db="EMBL/GenBank/DDBJ databases">
        <authorList>
            <person name="Lanie J.A."/>
            <person name="Ng W.-L."/>
            <person name="Kazmierczak K.M."/>
            <person name="Andrzejewski T.M."/>
            <person name="Davidsen T.M."/>
            <person name="Wayne K.J."/>
            <person name="Tettelin H."/>
            <person name="Glass J.I."/>
            <person name="Rusch D."/>
            <person name="Podicherti R."/>
            <person name="Tsui H.-C.T."/>
            <person name="Winkler M.E."/>
        </authorList>
    </citation>
    <scope>NUCLEOTIDE SEQUENCE</scope>
</reference>
<dbReference type="GO" id="GO:0046872">
    <property type="term" value="F:metal ion binding"/>
    <property type="evidence" value="ECO:0007669"/>
    <property type="project" value="InterPro"/>
</dbReference>
<dbReference type="InterPro" id="IPR006146">
    <property type="entry name" value="5'-Nucleotdase_CS"/>
</dbReference>